<dbReference type="PANTHER" id="PTHR31807">
    <property type="entry name" value="AUGMIN FAMILY MEMBER"/>
    <property type="match status" value="1"/>
</dbReference>
<dbReference type="GO" id="GO:0008017">
    <property type="term" value="F:microtubule binding"/>
    <property type="evidence" value="ECO:0007669"/>
    <property type="project" value="TreeGrafter"/>
</dbReference>
<evidence type="ECO:0000256" key="2">
    <source>
        <dbReference type="SAM" id="MobiDB-lite"/>
    </source>
</evidence>
<protein>
    <submittedName>
        <fullName evidence="4">QWRF motif-containing protein 7</fullName>
    </submittedName>
</protein>
<dbReference type="GO" id="GO:0051225">
    <property type="term" value="P:spindle assembly"/>
    <property type="evidence" value="ECO:0007669"/>
    <property type="project" value="TreeGrafter"/>
</dbReference>
<accession>A0A1S2Y5I1</accession>
<name>A0A1S2Y5I1_CICAR</name>
<dbReference type="PANTHER" id="PTHR31807:SF27">
    <property type="entry name" value="QWRF MOTIF-CONTAINING PROTEIN 7"/>
    <property type="match status" value="1"/>
</dbReference>
<dbReference type="GO" id="GO:0005737">
    <property type="term" value="C:cytoplasm"/>
    <property type="evidence" value="ECO:0007669"/>
    <property type="project" value="TreeGrafter"/>
</dbReference>
<dbReference type="Proteomes" id="UP000087171">
    <property type="component" value="Chromosome Ca5"/>
</dbReference>
<reference evidence="4" key="2">
    <citation type="submission" date="2025-08" db="UniProtKB">
        <authorList>
            <consortium name="RefSeq"/>
        </authorList>
    </citation>
    <scope>IDENTIFICATION</scope>
    <source>
        <tissue evidence="4">Etiolated seedlings</tissue>
    </source>
</reference>
<dbReference type="PaxDb" id="3827-XP_004499648.1"/>
<reference evidence="3" key="1">
    <citation type="journal article" date="2013" name="Nat. Biotechnol.">
        <title>Draft genome sequence of chickpea (Cicer arietinum) provides a resource for trait improvement.</title>
        <authorList>
            <person name="Varshney R.K."/>
            <person name="Song C."/>
            <person name="Saxena R.K."/>
            <person name="Azam S."/>
            <person name="Yu S."/>
            <person name="Sharpe A.G."/>
            <person name="Cannon S."/>
            <person name="Baek J."/>
            <person name="Rosen B.D."/>
            <person name="Tar'an B."/>
            <person name="Millan T."/>
            <person name="Zhang X."/>
            <person name="Ramsay L.D."/>
            <person name="Iwata A."/>
            <person name="Wang Y."/>
            <person name="Nelson W."/>
            <person name="Farmer A.D."/>
            <person name="Gaur P.M."/>
            <person name="Soderlund C."/>
            <person name="Penmetsa R.V."/>
            <person name="Xu C."/>
            <person name="Bharti A.K."/>
            <person name="He W."/>
            <person name="Winter P."/>
            <person name="Zhao S."/>
            <person name="Hane J.K."/>
            <person name="Carrasquilla-Garcia N."/>
            <person name="Condie J.A."/>
            <person name="Upadhyaya H.D."/>
            <person name="Luo M.C."/>
            <person name="Thudi M."/>
            <person name="Gowda C.L."/>
            <person name="Singh N.P."/>
            <person name="Lichtenzveig J."/>
            <person name="Gali K.K."/>
            <person name="Rubio J."/>
            <person name="Nadarajan N."/>
            <person name="Dolezel J."/>
            <person name="Bansal K.C."/>
            <person name="Xu X."/>
            <person name="Edwards D."/>
            <person name="Zhang G."/>
            <person name="Kahl G."/>
            <person name="Gil J."/>
            <person name="Singh K.B."/>
            <person name="Datta S.K."/>
            <person name="Jackson S.A."/>
            <person name="Wang J."/>
            <person name="Cook D.R."/>
        </authorList>
    </citation>
    <scope>NUCLEOTIDE SEQUENCE [LARGE SCALE GENOMIC DNA]</scope>
    <source>
        <strain evidence="3">cv. CDC Frontier</strain>
    </source>
</reference>
<dbReference type="eggNOG" id="ENOG502QR1J">
    <property type="taxonomic scope" value="Eukaryota"/>
</dbReference>
<dbReference type="OrthoDB" id="663033at2759"/>
<dbReference type="GO" id="GO:0005880">
    <property type="term" value="C:nuclear microtubule"/>
    <property type="evidence" value="ECO:0007669"/>
    <property type="project" value="TreeGrafter"/>
</dbReference>
<evidence type="ECO:0000313" key="4">
    <source>
        <dbReference type="RefSeq" id="XP_004499648.2"/>
    </source>
</evidence>
<evidence type="ECO:0000313" key="3">
    <source>
        <dbReference type="Proteomes" id="UP000087171"/>
    </source>
</evidence>
<dbReference type="AlphaFoldDB" id="A0A1S2Y5I1"/>
<evidence type="ECO:0000256" key="1">
    <source>
        <dbReference type="ARBA" id="ARBA00010016"/>
    </source>
</evidence>
<dbReference type="InterPro" id="IPR007573">
    <property type="entry name" value="QWRF"/>
</dbReference>
<feature type="compositionally biased region" description="Polar residues" evidence="2">
    <location>
        <begin position="44"/>
        <end position="72"/>
    </location>
</feature>
<proteinExistence type="inferred from homology"/>
<dbReference type="Pfam" id="PF04484">
    <property type="entry name" value="QWRF"/>
    <property type="match status" value="1"/>
</dbReference>
<gene>
    <name evidence="4" type="primary">LOC101501914</name>
</gene>
<sequence length="368" mass="41372">MAKNARSLSGRCQLTVVPPSPRLVRSQSGGSLATITTHERISRRFNSSEKLTNNQRSKSTSKVSIENNQRNTKLNDKKKNGDGVGKLLQRGVSLDHNGASKRTTLPSAWALSPGRQSLGSPIWFDPPAKANGSNSGNGGGRVGNSVTKVLNYFKTRKVSSMQEEVYHKFKILHNRLLQWRFINARADISMARVKNAAEINLFSVWVGFLMLRKIIIQKRIEVQKVKHTIKLQHILNGQLSLLIEWKKLEKRNQESIEKLTKKLLALSTLLPLTHDLKVDTNAILEALNTATKAMENVDPLIMKYQTKVERILYQVTELTTTSRQEEECLQELLGIVPVIATLLVKEKNIQVHLIQTKIEFNTADSSIV</sequence>
<dbReference type="STRING" id="3827.A0A1S2Y5I1"/>
<comment type="similarity">
    <text evidence="1">Belongs to the QWRF family.</text>
</comment>
<organism evidence="3 4">
    <name type="scientific">Cicer arietinum</name>
    <name type="common">Chickpea</name>
    <name type="synonym">Garbanzo</name>
    <dbReference type="NCBI Taxonomy" id="3827"/>
    <lineage>
        <taxon>Eukaryota</taxon>
        <taxon>Viridiplantae</taxon>
        <taxon>Streptophyta</taxon>
        <taxon>Embryophyta</taxon>
        <taxon>Tracheophyta</taxon>
        <taxon>Spermatophyta</taxon>
        <taxon>Magnoliopsida</taxon>
        <taxon>eudicotyledons</taxon>
        <taxon>Gunneridae</taxon>
        <taxon>Pentapetalae</taxon>
        <taxon>rosids</taxon>
        <taxon>fabids</taxon>
        <taxon>Fabales</taxon>
        <taxon>Fabaceae</taxon>
        <taxon>Papilionoideae</taxon>
        <taxon>50 kb inversion clade</taxon>
        <taxon>NPAAA clade</taxon>
        <taxon>Hologalegina</taxon>
        <taxon>IRL clade</taxon>
        <taxon>Cicereae</taxon>
        <taxon>Cicer</taxon>
    </lineage>
</organism>
<dbReference type="GeneID" id="101501914"/>
<dbReference type="RefSeq" id="XP_004499648.2">
    <property type="nucleotide sequence ID" value="XM_004499591.2"/>
</dbReference>
<keyword evidence="3" id="KW-1185">Reference proteome</keyword>
<feature type="compositionally biased region" description="Polar residues" evidence="2">
    <location>
        <begin position="25"/>
        <end position="36"/>
    </location>
</feature>
<dbReference type="KEGG" id="cam:101501914"/>
<feature type="region of interest" description="Disordered" evidence="2">
    <location>
        <begin position="19"/>
        <end position="85"/>
    </location>
</feature>